<feature type="transmembrane region" description="Helical" evidence="31">
    <location>
        <begin position="710"/>
        <end position="734"/>
    </location>
</feature>
<keyword evidence="18 28" id="KW-0548">Nucleotidyltransferase</keyword>
<comment type="catalytic activity">
    <reaction evidence="8">
        <text>1-octadecanoyl-2-(5Z,8Z,11Z,14Z-eicosatetraenoyl)-sn-glycero-3-phosphate + CTP + H(+) = 1-octadecanoyl-2-(5Z,8Z,11Z,14Z-eicosatetraenoyl)-sn-glycero-3-cytidine-5'-diphosphate + diphosphate</text>
        <dbReference type="Rhea" id="RHEA:45648"/>
        <dbReference type="ChEBI" id="CHEBI:15378"/>
        <dbReference type="ChEBI" id="CHEBI:33019"/>
        <dbReference type="ChEBI" id="CHEBI:37563"/>
        <dbReference type="ChEBI" id="CHEBI:77091"/>
        <dbReference type="ChEBI" id="CHEBI:85349"/>
    </reaction>
    <physiologicalReaction direction="left-to-right" evidence="8">
        <dbReference type="Rhea" id="RHEA:45649"/>
    </physiologicalReaction>
</comment>
<evidence type="ECO:0000256" key="13">
    <source>
        <dbReference type="ARBA" id="ARBA00010185"/>
    </source>
</evidence>
<evidence type="ECO:0000256" key="4">
    <source>
        <dbReference type="ARBA" id="ARBA00000859"/>
    </source>
</evidence>
<dbReference type="GO" id="GO:0004605">
    <property type="term" value="F:phosphatidate cytidylyltransferase activity"/>
    <property type="evidence" value="ECO:0007669"/>
    <property type="project" value="UniProtKB-EC"/>
</dbReference>
<keyword evidence="20 31" id="KW-1133">Transmembrane helix</keyword>
<dbReference type="PANTHER" id="PTHR13773">
    <property type="entry name" value="PHOSPHATIDATE CYTIDYLYLTRANSFERASE"/>
    <property type="match status" value="1"/>
</dbReference>
<evidence type="ECO:0000256" key="5">
    <source>
        <dbReference type="ARBA" id="ARBA00001021"/>
    </source>
</evidence>
<evidence type="ECO:0000256" key="10">
    <source>
        <dbReference type="ARBA" id="ARBA00004141"/>
    </source>
</evidence>
<evidence type="ECO:0000313" key="33">
    <source>
        <dbReference type="EMBL" id="AWP06585.1"/>
    </source>
</evidence>
<keyword evidence="15" id="KW-0444">Lipid biosynthesis</keyword>
<keyword evidence="23 31" id="KW-0472">Membrane</keyword>
<dbReference type="Pfam" id="PF04732">
    <property type="entry name" value="Filament_head"/>
    <property type="match status" value="1"/>
</dbReference>
<dbReference type="Pfam" id="PF01148">
    <property type="entry name" value="CTP_transf_1"/>
    <property type="match status" value="1"/>
</dbReference>
<keyword evidence="16 28" id="KW-0808">Transferase</keyword>
<comment type="catalytic activity">
    <reaction evidence="7">
        <text>1-hexadecanoyl-2-(5Z,8Z,11Z,14Z-eicosatetraenoyl)-sn-glycero-3-phosphate + CTP + H(+) = 1-hexadecanoyl-2-(5Z,8Z,11Z,14Z-eicosatetraenoyl)-sn-glycero-3-cytidine-5'-diphosphate + diphosphate</text>
        <dbReference type="Rhea" id="RHEA:45652"/>
        <dbReference type="ChEBI" id="CHEBI:15378"/>
        <dbReference type="ChEBI" id="CHEBI:33019"/>
        <dbReference type="ChEBI" id="CHEBI:37563"/>
        <dbReference type="ChEBI" id="CHEBI:72864"/>
        <dbReference type="ChEBI" id="CHEBI:85350"/>
    </reaction>
    <physiologicalReaction direction="left-to-right" evidence="7">
        <dbReference type="Rhea" id="RHEA:45653"/>
    </physiologicalReaction>
</comment>
<dbReference type="Pfam" id="PF00038">
    <property type="entry name" value="Filament"/>
    <property type="match status" value="1"/>
</dbReference>
<evidence type="ECO:0000256" key="25">
    <source>
        <dbReference type="ARBA" id="ARBA00023264"/>
    </source>
</evidence>
<feature type="compositionally biased region" description="Polar residues" evidence="30">
    <location>
        <begin position="47"/>
        <end position="60"/>
    </location>
</feature>
<evidence type="ECO:0000256" key="11">
    <source>
        <dbReference type="ARBA" id="ARBA00005119"/>
    </source>
</evidence>
<evidence type="ECO:0000256" key="7">
    <source>
        <dbReference type="ARBA" id="ARBA00001617"/>
    </source>
</evidence>
<keyword evidence="22" id="KW-0443">Lipid metabolism</keyword>
<feature type="coiled-coil region" evidence="29">
    <location>
        <begin position="101"/>
        <end position="378"/>
    </location>
</feature>
<comment type="catalytic activity">
    <reaction evidence="3">
        <text>1-octadecanoyl-2-(9Z,12Z-octadecadienoyl)-sn-glycero-3-phosphate + CTP + H(+) = 1-octadecanoyl-2-(9Z,12Z-octadecadienoyl)-sn-glycero-3-cytidine-5'-diphosphate + diphosphate</text>
        <dbReference type="Rhea" id="RHEA:45660"/>
        <dbReference type="ChEBI" id="CHEBI:15378"/>
        <dbReference type="ChEBI" id="CHEBI:33019"/>
        <dbReference type="ChEBI" id="CHEBI:37563"/>
        <dbReference type="ChEBI" id="CHEBI:77098"/>
        <dbReference type="ChEBI" id="CHEBI:85352"/>
    </reaction>
    <physiologicalReaction direction="left-to-right" evidence="3">
        <dbReference type="Rhea" id="RHEA:45661"/>
    </physiologicalReaction>
</comment>
<comment type="subcellular location">
    <subcellularLocation>
        <location evidence="10">Membrane</location>
        <topology evidence="10">Multi-pass membrane protein</topology>
    </subcellularLocation>
</comment>
<feature type="compositionally biased region" description="Basic and acidic residues" evidence="30">
    <location>
        <begin position="461"/>
        <end position="484"/>
    </location>
</feature>
<organism evidence="33 34">
    <name type="scientific">Scophthalmus maximus</name>
    <name type="common">Turbot</name>
    <name type="synonym">Psetta maxima</name>
    <dbReference type="NCBI Taxonomy" id="52904"/>
    <lineage>
        <taxon>Eukaryota</taxon>
        <taxon>Metazoa</taxon>
        <taxon>Chordata</taxon>
        <taxon>Craniata</taxon>
        <taxon>Vertebrata</taxon>
        <taxon>Euteleostomi</taxon>
        <taxon>Actinopterygii</taxon>
        <taxon>Neopterygii</taxon>
        <taxon>Teleostei</taxon>
        <taxon>Neoteleostei</taxon>
        <taxon>Acanthomorphata</taxon>
        <taxon>Carangaria</taxon>
        <taxon>Pleuronectiformes</taxon>
        <taxon>Pleuronectoidei</taxon>
        <taxon>Scophthalmidae</taxon>
        <taxon>Scophthalmus</taxon>
    </lineage>
</organism>
<evidence type="ECO:0000256" key="3">
    <source>
        <dbReference type="ARBA" id="ARBA00000515"/>
    </source>
</evidence>
<comment type="similarity">
    <text evidence="13 28">Belongs to the CDS family.</text>
</comment>
<keyword evidence="21 29" id="KW-0175">Coiled coil</keyword>
<feature type="transmembrane region" description="Helical" evidence="31">
    <location>
        <begin position="668"/>
        <end position="689"/>
    </location>
</feature>
<keyword evidence="17 28" id="KW-0812">Transmembrane</keyword>
<keyword evidence="24" id="KW-0594">Phospholipid biosynthesis</keyword>
<feature type="transmembrane region" description="Helical" evidence="31">
    <location>
        <begin position="516"/>
        <end position="548"/>
    </location>
</feature>
<evidence type="ECO:0000256" key="9">
    <source>
        <dbReference type="ARBA" id="ARBA00001902"/>
    </source>
</evidence>
<sequence length="893" mass="102205">MSYSSDIYTSSSYRKVFGDAPRSGRVGLGGSSSPSRLHTAGYRSSHRTYGSPSAVSSATYRRTAAPGRVFSSMPDSMMDLTQSTAVTNELKIVRTNEKEQLQGLNDRFVSFIEKVHNLEQQNKVLEAEVTLLRQRHNEPSRLHELYEQEIRELRARVEELTHEKSQMHLDCVQMSEALERVREKLDEETRLREEAENTLRGYRKDVDDATLARLELEKKVESLLDEIAFLRKVHEEELQELQASLQTSQMSVEMDMSKPDLAAALKDIRAQYENLSARNQAQAEDWYRSKFATVTESAARNQDAIKHSKEELSEYRRQVQARTLEIESLRGHNEALERQIAEMEDRHSNEVGDMQDTIQELEAALRSTKGEMSRHLREYQDLLNVKMALDIEIAAYRKLLEGEECRLSSVGGAMAQSGYPGYSYMSARTYTLGSYRNCQAMTELRHRGASDTDPALQQPPSEDKGSDSELKVEKDGVSDTESKVDSGVPEVPVPPDDTPEVLNKALSGLSSRWKNWWVRGILTLAMISFFFFIIYLGPMVLMMIVLCVQIKCFQEIITIGYSVYHSYHLPWFRTLSWYFLLCVNYFFYGETVTDYFFSLVQREEPLRILSKYHRFISFALYLTGFCMFVLSLVKKHYRLQFYMFGWTHVTLLIVVTQSHLIIHNLFEGMIWFIVPISCVICNDIMAYMFGFFFGRTPLIKLSPKKTWEGFIGGLFATIVFGIMLSYVMAGWRYFVCPVEFNNDSNSFQVDCEPSDLFQLQDYALPSILESVTGWTTVRLYPFQIHSIALSSFASIVGPFGGFFASGFKRAFKIKDFANTIPGHGGIMDRFDCQYLMATFVNVYIASFIRGPNPSKVIQQLLALRVDQQLHIFNSLKTHLTEKGLLPLLQEGAA</sequence>
<evidence type="ECO:0000256" key="15">
    <source>
        <dbReference type="ARBA" id="ARBA00022516"/>
    </source>
</evidence>
<feature type="transmembrane region" description="Helical" evidence="31">
    <location>
        <begin position="569"/>
        <end position="588"/>
    </location>
</feature>
<dbReference type="InterPro" id="IPR039008">
    <property type="entry name" value="IF_rod_dom"/>
</dbReference>
<comment type="similarity">
    <text evidence="26 27">Belongs to the intermediate filament family.</text>
</comment>
<comment type="catalytic activity">
    <reaction evidence="9">
        <text>a 1,2-diacyl-sn-glycero-3-phosphate + CTP + H(+) = a CDP-1,2-diacyl-sn-glycerol + diphosphate</text>
        <dbReference type="Rhea" id="RHEA:16229"/>
        <dbReference type="ChEBI" id="CHEBI:15378"/>
        <dbReference type="ChEBI" id="CHEBI:33019"/>
        <dbReference type="ChEBI" id="CHEBI:37563"/>
        <dbReference type="ChEBI" id="CHEBI:58332"/>
        <dbReference type="ChEBI" id="CHEBI:58608"/>
        <dbReference type="EC" id="2.7.7.41"/>
    </reaction>
    <physiologicalReaction direction="left-to-right" evidence="9">
        <dbReference type="Rhea" id="RHEA:16230"/>
    </physiologicalReaction>
</comment>
<dbReference type="STRING" id="52904.ENSSMAP00000032771"/>
<dbReference type="GO" id="GO:0005789">
    <property type="term" value="C:endoplasmic reticulum membrane"/>
    <property type="evidence" value="ECO:0007669"/>
    <property type="project" value="TreeGrafter"/>
</dbReference>
<dbReference type="UniPathway" id="UPA00557">
    <property type="reaction ID" value="UER00614"/>
</dbReference>
<dbReference type="Gene3D" id="1.20.5.170">
    <property type="match status" value="1"/>
</dbReference>
<dbReference type="PROSITE" id="PS00226">
    <property type="entry name" value="IF_ROD_1"/>
    <property type="match status" value="1"/>
</dbReference>
<evidence type="ECO:0000256" key="28">
    <source>
        <dbReference type="RuleBase" id="RU003938"/>
    </source>
</evidence>
<evidence type="ECO:0000256" key="22">
    <source>
        <dbReference type="ARBA" id="ARBA00023098"/>
    </source>
</evidence>
<keyword evidence="19 27" id="KW-0403">Intermediate filament</keyword>
<evidence type="ECO:0000256" key="30">
    <source>
        <dbReference type="SAM" id="MobiDB-lite"/>
    </source>
</evidence>
<dbReference type="Proteomes" id="UP000246464">
    <property type="component" value="Chromosome 9"/>
</dbReference>
<evidence type="ECO:0000313" key="34">
    <source>
        <dbReference type="Proteomes" id="UP000246464"/>
    </source>
</evidence>
<dbReference type="PROSITE" id="PS01315">
    <property type="entry name" value="CDS"/>
    <property type="match status" value="1"/>
</dbReference>
<evidence type="ECO:0000256" key="31">
    <source>
        <dbReference type="SAM" id="Phobius"/>
    </source>
</evidence>
<evidence type="ECO:0000256" key="8">
    <source>
        <dbReference type="ARBA" id="ARBA00001729"/>
    </source>
</evidence>
<dbReference type="Gene3D" id="1.20.5.1160">
    <property type="entry name" value="Vasodilator-stimulated phosphoprotein"/>
    <property type="match status" value="1"/>
</dbReference>
<evidence type="ECO:0000256" key="1">
    <source>
        <dbReference type="ARBA" id="ARBA00000060"/>
    </source>
</evidence>
<evidence type="ECO:0000256" key="14">
    <source>
        <dbReference type="ARBA" id="ARBA00012487"/>
    </source>
</evidence>
<dbReference type="InterPro" id="IPR016720">
    <property type="entry name" value="PC_Trfase_euk"/>
</dbReference>
<evidence type="ECO:0000256" key="2">
    <source>
        <dbReference type="ARBA" id="ARBA00000281"/>
    </source>
</evidence>
<dbReference type="EC" id="2.7.7.41" evidence="14 28"/>
<evidence type="ECO:0000256" key="21">
    <source>
        <dbReference type="ARBA" id="ARBA00023054"/>
    </source>
</evidence>
<dbReference type="FunFam" id="1.20.5.1160:FF:000001">
    <property type="entry name" value="Keratin type II"/>
    <property type="match status" value="1"/>
</dbReference>
<feature type="compositionally biased region" description="Low complexity" evidence="30">
    <location>
        <begin position="23"/>
        <end position="37"/>
    </location>
</feature>
<evidence type="ECO:0000256" key="26">
    <source>
        <dbReference type="ARBA" id="ARBA00061646"/>
    </source>
</evidence>
<feature type="domain" description="IF rod" evidence="32">
    <location>
        <begin position="97"/>
        <end position="407"/>
    </location>
</feature>
<evidence type="ECO:0000256" key="19">
    <source>
        <dbReference type="ARBA" id="ARBA00022754"/>
    </source>
</evidence>
<keyword evidence="34" id="KW-1185">Reference proteome</keyword>
<feature type="region of interest" description="Disordered" evidence="30">
    <location>
        <begin position="447"/>
        <end position="493"/>
    </location>
</feature>
<reference evidence="33 34" key="1">
    <citation type="submission" date="2017-12" db="EMBL/GenBank/DDBJ databases">
        <title>Integrating genomic resources of turbot (Scophthalmus maximus) in depth evaluation of genetic and physical mapping variation across individuals.</title>
        <authorList>
            <person name="Martinez P."/>
        </authorList>
    </citation>
    <scope>NUCLEOTIDE SEQUENCE [LARGE SCALE GENOMIC DNA]</scope>
</reference>
<dbReference type="PANTHER" id="PTHR13773:SF4">
    <property type="entry name" value="PHOSPHATIDATE CYTIDYLYLTRANSFERASE 2"/>
    <property type="match status" value="1"/>
</dbReference>
<dbReference type="InterPro" id="IPR006821">
    <property type="entry name" value="Intermed_filament_DNA-bd"/>
</dbReference>
<evidence type="ECO:0000256" key="17">
    <source>
        <dbReference type="ARBA" id="ARBA00022692"/>
    </source>
</evidence>
<proteinExistence type="inferred from homology"/>
<dbReference type="FunFam" id="1.20.5.500:FF:000001">
    <property type="entry name" value="Type II keratin 23"/>
    <property type="match status" value="1"/>
</dbReference>
<dbReference type="GO" id="GO:0016024">
    <property type="term" value="P:CDP-diacylglycerol biosynthetic process"/>
    <property type="evidence" value="ECO:0007669"/>
    <property type="project" value="UniProtKB-UniPathway"/>
</dbReference>
<dbReference type="EMBL" id="CP026251">
    <property type="protein sequence ID" value="AWP06585.1"/>
    <property type="molecule type" value="Genomic_DNA"/>
</dbReference>
<dbReference type="GO" id="GO:0005882">
    <property type="term" value="C:intermediate filament"/>
    <property type="evidence" value="ECO:0007669"/>
    <property type="project" value="UniProtKB-KW"/>
</dbReference>
<dbReference type="FunFam" id="1.20.5.170:FF:000002">
    <property type="entry name" value="Type I keratin KA11"/>
    <property type="match status" value="1"/>
</dbReference>
<comment type="catalytic activity">
    <reaction evidence="2">
        <text>1-octadecanoyl-2-(4Z,7Z,10Z,13Z,16Z,19Z-docosahexaenoyl)-sn-glycero-3-phosphate + CTP + H(+) = 1-octadecanoyl-2-(4Z,7Z,10Z,13Z,16Z,19Z-docosahexaenoyl)-sn-glycero-3-cytidine-5'-diphosphate + diphosphate</text>
        <dbReference type="Rhea" id="RHEA:45668"/>
        <dbReference type="ChEBI" id="CHEBI:15378"/>
        <dbReference type="ChEBI" id="CHEBI:33019"/>
        <dbReference type="ChEBI" id="CHEBI:37563"/>
        <dbReference type="ChEBI" id="CHEBI:77130"/>
        <dbReference type="ChEBI" id="CHEBI:85354"/>
    </reaction>
    <physiologicalReaction direction="left-to-right" evidence="2">
        <dbReference type="Rhea" id="RHEA:45669"/>
    </physiologicalReaction>
</comment>
<dbReference type="PROSITE" id="PS51842">
    <property type="entry name" value="IF_ROD_2"/>
    <property type="match status" value="1"/>
</dbReference>
<protein>
    <recommendedName>
        <fullName evidence="14 28">Phosphatidate cytidylyltransferase</fullName>
        <ecNumber evidence="14 28">2.7.7.41</ecNumber>
    </recommendedName>
</protein>
<accession>A0A2U9BQW7</accession>
<dbReference type="Gene3D" id="1.20.5.500">
    <property type="entry name" value="Single helix bin"/>
    <property type="match status" value="1"/>
</dbReference>
<comment type="catalytic activity">
    <reaction evidence="4">
        <text>1-octadecanoyl-2-(9Z-octadecenoyl)-sn-glycero-3-phosphate + CTP + H(+) = 1-octadecanoyl-2-(9Z-octadecenoyl)-sn-glycero-3-cytidine-5'-diphosphate + diphosphate</text>
        <dbReference type="Rhea" id="RHEA:45664"/>
        <dbReference type="ChEBI" id="CHEBI:15378"/>
        <dbReference type="ChEBI" id="CHEBI:33019"/>
        <dbReference type="ChEBI" id="CHEBI:37563"/>
        <dbReference type="ChEBI" id="CHEBI:74560"/>
        <dbReference type="ChEBI" id="CHEBI:85353"/>
    </reaction>
    <physiologicalReaction direction="left-to-right" evidence="4">
        <dbReference type="Rhea" id="RHEA:45665"/>
    </physiologicalReaction>
</comment>
<dbReference type="InterPro" id="IPR000374">
    <property type="entry name" value="PC_trans"/>
</dbReference>
<feature type="transmembrane region" description="Helical" evidence="31">
    <location>
        <begin position="615"/>
        <end position="633"/>
    </location>
</feature>
<comment type="pathway">
    <text evidence="11 28">Phospholipid metabolism; CDP-diacylglycerol biosynthesis; CDP-diacylglycerol from sn-glycerol 3-phosphate: step 3/3.</text>
</comment>
<evidence type="ECO:0000256" key="29">
    <source>
        <dbReference type="SAM" id="Coils"/>
    </source>
</evidence>
<dbReference type="SMART" id="SM01391">
    <property type="entry name" value="Filament"/>
    <property type="match status" value="1"/>
</dbReference>
<evidence type="ECO:0000256" key="27">
    <source>
        <dbReference type="RuleBase" id="RU000685"/>
    </source>
</evidence>
<comment type="pathway">
    <text evidence="12">Lipid metabolism.</text>
</comment>
<evidence type="ECO:0000256" key="18">
    <source>
        <dbReference type="ARBA" id="ARBA00022695"/>
    </source>
</evidence>
<dbReference type="AlphaFoldDB" id="A0A2U9BQW7"/>
<comment type="catalytic activity">
    <reaction evidence="1">
        <text>1,2-di-(9Z-octadecenoyl)-sn-glycero-3-phosphate + CTP + H(+) = 1,2-di-(9Z-octadecenoyl)-sn-glycero-3-cytidine-5'-diphosphate + diphosphate</text>
        <dbReference type="Rhea" id="RHEA:45676"/>
        <dbReference type="ChEBI" id="CHEBI:15378"/>
        <dbReference type="ChEBI" id="CHEBI:33019"/>
        <dbReference type="ChEBI" id="CHEBI:37563"/>
        <dbReference type="ChEBI" id="CHEBI:74546"/>
        <dbReference type="ChEBI" id="CHEBI:85356"/>
    </reaction>
    <physiologicalReaction direction="left-to-right" evidence="1">
        <dbReference type="Rhea" id="RHEA:45677"/>
    </physiologicalReaction>
</comment>
<evidence type="ECO:0000259" key="32">
    <source>
        <dbReference type="PROSITE" id="PS51842"/>
    </source>
</evidence>
<evidence type="ECO:0000256" key="20">
    <source>
        <dbReference type="ARBA" id="ARBA00022989"/>
    </source>
</evidence>
<gene>
    <name evidence="33" type="ORF">SMAX5B_018825</name>
</gene>
<feature type="transmembrane region" description="Helical" evidence="31">
    <location>
        <begin position="782"/>
        <end position="804"/>
    </location>
</feature>
<feature type="region of interest" description="Disordered" evidence="30">
    <location>
        <begin position="23"/>
        <end position="61"/>
    </location>
</feature>
<evidence type="ECO:0000256" key="16">
    <source>
        <dbReference type="ARBA" id="ARBA00022679"/>
    </source>
</evidence>
<evidence type="ECO:0000256" key="6">
    <source>
        <dbReference type="ARBA" id="ARBA00001056"/>
    </source>
</evidence>
<dbReference type="InterPro" id="IPR018039">
    <property type="entry name" value="IF_conserved"/>
</dbReference>
<evidence type="ECO:0000256" key="12">
    <source>
        <dbReference type="ARBA" id="ARBA00005189"/>
    </source>
</evidence>
<evidence type="ECO:0000256" key="24">
    <source>
        <dbReference type="ARBA" id="ARBA00023209"/>
    </source>
</evidence>
<evidence type="ECO:0000256" key="23">
    <source>
        <dbReference type="ARBA" id="ARBA00023136"/>
    </source>
</evidence>
<comment type="catalytic activity">
    <reaction evidence="6">
        <text>1,2-di-(9Z,12Z-octadecadienoyl)-sn-glycero-3-phosphate + CTP + H(+) = 1,2-di-(9Z,12Z-octadecadienoyl)-sn-glycero-3-cytidine-5'-diphosphate + diphosphate</text>
        <dbReference type="Rhea" id="RHEA:45672"/>
        <dbReference type="ChEBI" id="CHEBI:15378"/>
        <dbReference type="ChEBI" id="CHEBI:33019"/>
        <dbReference type="ChEBI" id="CHEBI:37563"/>
        <dbReference type="ChEBI" id="CHEBI:77128"/>
        <dbReference type="ChEBI" id="CHEBI:85355"/>
    </reaction>
    <physiologicalReaction direction="left-to-right" evidence="6">
        <dbReference type="Rhea" id="RHEA:45673"/>
    </physiologicalReaction>
</comment>
<feature type="transmembrane region" description="Helical" evidence="31">
    <location>
        <begin position="640"/>
        <end position="662"/>
    </location>
</feature>
<comment type="catalytic activity">
    <reaction evidence="5">
        <text>1,2-di-(5Z,8Z,11Z,14Z)-eicosatetraenoyl-sn-glycero-3-phosphate + CTP + H(+) = 1,2-di-(5Z,8Z,11Z,14Z-eicosatetraenoyl)-sn-glycero-3-cytidine-5'-diphosphate + diphosphate</text>
        <dbReference type="Rhea" id="RHEA:45656"/>
        <dbReference type="ChEBI" id="CHEBI:15378"/>
        <dbReference type="ChEBI" id="CHEBI:33019"/>
        <dbReference type="ChEBI" id="CHEBI:37563"/>
        <dbReference type="ChEBI" id="CHEBI:77126"/>
        <dbReference type="ChEBI" id="CHEBI:85351"/>
    </reaction>
    <physiologicalReaction direction="left-to-right" evidence="5">
        <dbReference type="Rhea" id="RHEA:45657"/>
    </physiologicalReaction>
</comment>
<dbReference type="SUPFAM" id="SSF64593">
    <property type="entry name" value="Intermediate filament protein, coiled coil region"/>
    <property type="match status" value="2"/>
</dbReference>
<name>A0A2U9BQW7_SCOMX</name>
<keyword evidence="25" id="KW-1208">Phospholipid metabolism</keyword>